<keyword evidence="3" id="KW-1185">Reference proteome</keyword>
<evidence type="ECO:0000313" key="3">
    <source>
        <dbReference type="Proteomes" id="UP000002668"/>
    </source>
</evidence>
<dbReference type="RefSeq" id="XP_003842175.1">
    <property type="nucleotide sequence ID" value="XM_003842127.1"/>
</dbReference>
<feature type="region of interest" description="Disordered" evidence="1">
    <location>
        <begin position="1"/>
        <end position="21"/>
    </location>
</feature>
<reference evidence="3" key="1">
    <citation type="journal article" date="2011" name="Nat. Commun.">
        <title>Effector diversification within compartments of the Leptosphaeria maculans genome affected by Repeat-Induced Point mutations.</title>
        <authorList>
            <person name="Rouxel T."/>
            <person name="Grandaubert J."/>
            <person name="Hane J.K."/>
            <person name="Hoede C."/>
            <person name="van de Wouw A.P."/>
            <person name="Couloux A."/>
            <person name="Dominguez V."/>
            <person name="Anthouard V."/>
            <person name="Bally P."/>
            <person name="Bourras S."/>
            <person name="Cozijnsen A.J."/>
            <person name="Ciuffetti L.M."/>
            <person name="Degrave A."/>
            <person name="Dilmaghani A."/>
            <person name="Duret L."/>
            <person name="Fudal I."/>
            <person name="Goodwin S.B."/>
            <person name="Gout L."/>
            <person name="Glaser N."/>
            <person name="Linglin J."/>
            <person name="Kema G.H.J."/>
            <person name="Lapalu N."/>
            <person name="Lawrence C.B."/>
            <person name="May K."/>
            <person name="Meyer M."/>
            <person name="Ollivier B."/>
            <person name="Poulain J."/>
            <person name="Schoch C.L."/>
            <person name="Simon A."/>
            <person name="Spatafora J.W."/>
            <person name="Stachowiak A."/>
            <person name="Turgeon B.G."/>
            <person name="Tyler B.M."/>
            <person name="Vincent D."/>
            <person name="Weissenbach J."/>
            <person name="Amselem J."/>
            <person name="Quesneville H."/>
            <person name="Oliver R.P."/>
            <person name="Wincker P."/>
            <person name="Balesdent M.-H."/>
            <person name="Howlett B.J."/>
        </authorList>
    </citation>
    <scope>NUCLEOTIDE SEQUENCE [LARGE SCALE GENOMIC DNA]</scope>
    <source>
        <strain evidence="3">JN3 / isolate v23.1.3 / race Av1-4-5-6-7-8</strain>
    </source>
</reference>
<sequence>MSTNNITRTTTPRASPSTRQPLTRTSLLNTLQTLTTQIDTILASLHRHHRTLTTSITQTQSSIAFAARFNTILPSTELAHWTAQLGTIMRAMALCTAHRVQMQQIEKTVKDSGEGRWIEDGEVGADMVDLGARWRTAARAQRVFLRRVGELEGECGLEFKEGGEGEGFVVYN</sequence>
<dbReference type="Proteomes" id="UP000002668">
    <property type="component" value="Genome"/>
</dbReference>
<protein>
    <submittedName>
        <fullName evidence="2">Predicted protein</fullName>
    </submittedName>
</protein>
<feature type="compositionally biased region" description="Low complexity" evidence="1">
    <location>
        <begin position="7"/>
        <end position="21"/>
    </location>
</feature>
<organism evidence="3">
    <name type="scientific">Leptosphaeria maculans (strain JN3 / isolate v23.1.3 / race Av1-4-5-6-7-8)</name>
    <name type="common">Blackleg fungus</name>
    <name type="synonym">Phoma lingam</name>
    <dbReference type="NCBI Taxonomy" id="985895"/>
    <lineage>
        <taxon>Eukaryota</taxon>
        <taxon>Fungi</taxon>
        <taxon>Dikarya</taxon>
        <taxon>Ascomycota</taxon>
        <taxon>Pezizomycotina</taxon>
        <taxon>Dothideomycetes</taxon>
        <taxon>Pleosporomycetidae</taxon>
        <taxon>Pleosporales</taxon>
        <taxon>Pleosporineae</taxon>
        <taxon>Leptosphaeriaceae</taxon>
        <taxon>Plenodomus</taxon>
        <taxon>Plenodomus lingam/Leptosphaeria maculans species complex</taxon>
    </lineage>
</organism>
<evidence type="ECO:0000313" key="2">
    <source>
        <dbReference type="EMBL" id="CBX98696.1"/>
    </source>
</evidence>
<name>E5A4Z8_LEPMJ</name>
<dbReference type="EMBL" id="FP929134">
    <property type="protein sequence ID" value="CBX98696.1"/>
    <property type="molecule type" value="Genomic_DNA"/>
</dbReference>
<accession>E5A4Z8</accession>
<gene>
    <name evidence="2" type="ORF">LEMA_P079350.1</name>
</gene>
<dbReference type="GeneID" id="13282147"/>
<evidence type="ECO:0000256" key="1">
    <source>
        <dbReference type="SAM" id="MobiDB-lite"/>
    </source>
</evidence>
<dbReference type="OrthoDB" id="10340351at2759"/>
<dbReference type="InParanoid" id="E5A4Z8"/>
<dbReference type="VEuPathDB" id="FungiDB:LEMA_P079350.1"/>
<proteinExistence type="predicted"/>
<dbReference type="HOGENOM" id="CLU_1555541_0_0_1"/>
<dbReference type="AlphaFoldDB" id="E5A4Z8"/>